<dbReference type="PROSITE" id="PS51257">
    <property type="entry name" value="PROKAR_LIPOPROTEIN"/>
    <property type="match status" value="1"/>
</dbReference>
<comment type="caution">
    <text evidence="2">The sequence shown here is derived from an EMBL/GenBank/DDBJ whole genome shotgun (WGS) entry which is preliminary data.</text>
</comment>
<gene>
    <name evidence="2" type="ORF">E4O92_10785</name>
</gene>
<dbReference type="OrthoDB" id="8924315at2"/>
<sequence>MKISNLRAGVALACALGLSACGGSGSGQLVLGGSLYGVTKDGLKLQNNGGSDLDVPAGTYFQFPDLIPIDASYNVTVKAIPSNAEKCEVSNGIGRAVYDVMTIGITCTLKKHTVSGTVAGLGNASGLVLVNGSVRLPIDPGKTTFAMTDVGEDTPYGITVLTSPAGLVCTVTNGVGTMLTADINNVAINCAKGHALGGTITGLGDATGLELINGTDKITVDKGATTFAMPMVGENSPYNVRVRTNPTGLSCTVTNGVGTMQTNDISNVSISCVAVPAA</sequence>
<evidence type="ECO:0000313" key="2">
    <source>
        <dbReference type="EMBL" id="TFW32157.1"/>
    </source>
</evidence>
<keyword evidence="1" id="KW-0732">Signal</keyword>
<evidence type="ECO:0000256" key="1">
    <source>
        <dbReference type="SAM" id="SignalP"/>
    </source>
</evidence>
<feature type="chain" id="PRO_5021471536" description="Lipoprotein" evidence="1">
    <location>
        <begin position="21"/>
        <end position="278"/>
    </location>
</feature>
<evidence type="ECO:0000313" key="3">
    <source>
        <dbReference type="Proteomes" id="UP000297258"/>
    </source>
</evidence>
<dbReference type="Proteomes" id="UP000297258">
    <property type="component" value="Unassembled WGS sequence"/>
</dbReference>
<evidence type="ECO:0008006" key="4">
    <source>
        <dbReference type="Google" id="ProtNLM"/>
    </source>
</evidence>
<feature type="signal peptide" evidence="1">
    <location>
        <begin position="1"/>
        <end position="20"/>
    </location>
</feature>
<protein>
    <recommendedName>
        <fullName evidence="4">Lipoprotein</fullName>
    </recommendedName>
</protein>
<proteinExistence type="predicted"/>
<organism evidence="2 3">
    <name type="scientific">Massilia horti</name>
    <dbReference type="NCBI Taxonomy" id="2562153"/>
    <lineage>
        <taxon>Bacteria</taxon>
        <taxon>Pseudomonadati</taxon>
        <taxon>Pseudomonadota</taxon>
        <taxon>Betaproteobacteria</taxon>
        <taxon>Burkholderiales</taxon>
        <taxon>Oxalobacteraceae</taxon>
        <taxon>Telluria group</taxon>
        <taxon>Massilia</taxon>
    </lineage>
</organism>
<reference evidence="2 3" key="1">
    <citation type="submission" date="2019-03" db="EMBL/GenBank/DDBJ databases">
        <title>Draft genome of Massilia hortus sp. nov., a novel bacterial species of the Oxalobacteraceae family.</title>
        <authorList>
            <person name="Peta V."/>
            <person name="Raths R."/>
            <person name="Bucking H."/>
        </authorList>
    </citation>
    <scope>NUCLEOTIDE SEQUENCE [LARGE SCALE GENOMIC DNA]</scope>
    <source>
        <strain evidence="2 3">ONC3</strain>
    </source>
</reference>
<keyword evidence="3" id="KW-1185">Reference proteome</keyword>
<accession>A0A4Y9SZM8</accession>
<name>A0A4Y9SZM8_9BURK</name>
<dbReference type="RefSeq" id="WP_135189778.1">
    <property type="nucleotide sequence ID" value="NZ_SPUM01000065.1"/>
</dbReference>
<dbReference type="AlphaFoldDB" id="A0A4Y9SZM8"/>
<dbReference type="EMBL" id="SPUM01000065">
    <property type="protein sequence ID" value="TFW32157.1"/>
    <property type="molecule type" value="Genomic_DNA"/>
</dbReference>